<organism evidence="8 9">
    <name type="scientific">Pseudomonas syringae pv. aptata</name>
    <dbReference type="NCBI Taxonomy" id="83167"/>
    <lineage>
        <taxon>Bacteria</taxon>
        <taxon>Pseudomonadati</taxon>
        <taxon>Pseudomonadota</taxon>
        <taxon>Gammaproteobacteria</taxon>
        <taxon>Pseudomonadales</taxon>
        <taxon>Pseudomonadaceae</taxon>
        <taxon>Pseudomonas</taxon>
        <taxon>Pseudomonas syringae</taxon>
    </lineage>
</organism>
<dbReference type="GO" id="GO:0006018">
    <property type="term" value="P:2-deoxyribose 1-phosphate catabolic process"/>
    <property type="evidence" value="ECO:0007669"/>
    <property type="project" value="UniProtKB-UniRule"/>
</dbReference>
<dbReference type="HAMAP" id="MF_00114">
    <property type="entry name" value="DeoC_type1"/>
    <property type="match status" value="1"/>
</dbReference>
<reference evidence="8 9" key="1">
    <citation type="submission" date="2018-08" db="EMBL/GenBank/DDBJ databases">
        <title>Recombination of ecologically and evolutionarily significant loci maintains genetic cohesion in the Pseudomonas syringae species complex.</title>
        <authorList>
            <person name="Dillon M."/>
            <person name="Thakur S."/>
            <person name="Almeida R.N.D."/>
            <person name="Weir B.S."/>
            <person name="Guttman D.S."/>
        </authorList>
    </citation>
    <scope>NUCLEOTIDE SEQUENCE [LARGE SCALE GENOMIC DNA]</scope>
    <source>
        <strain evidence="8 9">ICMP 4388</strain>
    </source>
</reference>
<comment type="similarity">
    <text evidence="1 7">Belongs to the DeoC/FbaB aldolase family. DeoC type 1 subfamily.</text>
</comment>
<protein>
    <recommendedName>
        <fullName evidence="7">Deoxyribose-phosphate aldolase</fullName>
        <shortName evidence="7">DERA</shortName>
        <ecNumber evidence="7">4.1.2.4</ecNumber>
    </recommendedName>
    <alternativeName>
        <fullName evidence="7">2-deoxy-D-ribose 5-phosphate aldolase</fullName>
    </alternativeName>
    <alternativeName>
        <fullName evidence="7">Phosphodeoxyriboaldolase</fullName>
        <shortName evidence="7">Deoxyriboaldolase</shortName>
    </alternativeName>
</protein>
<dbReference type="GO" id="GO:0005737">
    <property type="term" value="C:cytoplasm"/>
    <property type="evidence" value="ECO:0007669"/>
    <property type="project" value="UniProtKB-SubCell"/>
</dbReference>
<dbReference type="CDD" id="cd00959">
    <property type="entry name" value="DeoC"/>
    <property type="match status" value="1"/>
</dbReference>
<dbReference type="SUPFAM" id="SSF51569">
    <property type="entry name" value="Aldolase"/>
    <property type="match status" value="1"/>
</dbReference>
<dbReference type="PANTHER" id="PTHR10889">
    <property type="entry name" value="DEOXYRIBOSE-PHOSPHATE ALDOLASE"/>
    <property type="match status" value="1"/>
</dbReference>
<dbReference type="Pfam" id="PF01791">
    <property type="entry name" value="DeoC"/>
    <property type="match status" value="1"/>
</dbReference>
<dbReference type="SMART" id="SM01133">
    <property type="entry name" value="DeoC"/>
    <property type="match status" value="1"/>
</dbReference>
<comment type="function">
    <text evidence="6 7">Catalyzes a reversible aldol reaction between acetaldehyde and D-glyceraldehyde 3-phosphate to generate 2-deoxy-D-ribose 5-phosphate.</text>
</comment>
<gene>
    <name evidence="7" type="primary">deoC</name>
    <name evidence="8" type="ORF">ALQ37_00621</name>
</gene>
<accession>A0A3M3X422</accession>
<dbReference type="FunFam" id="3.20.20.70:FF:000044">
    <property type="entry name" value="Deoxyribose-phosphate aldolase"/>
    <property type="match status" value="1"/>
</dbReference>
<feature type="active site" description="Proton donor/acceptor" evidence="7">
    <location>
        <position position="201"/>
    </location>
</feature>
<keyword evidence="2 7" id="KW-0963">Cytoplasm</keyword>
<evidence type="ECO:0000256" key="2">
    <source>
        <dbReference type="ARBA" id="ARBA00022490"/>
    </source>
</evidence>
<proteinExistence type="inferred from homology"/>
<dbReference type="PIRSF" id="PIRSF001357">
    <property type="entry name" value="DeoC"/>
    <property type="match status" value="1"/>
</dbReference>
<dbReference type="PANTHER" id="PTHR10889:SF1">
    <property type="entry name" value="DEOXYRIBOSE-PHOSPHATE ALDOLASE"/>
    <property type="match status" value="1"/>
</dbReference>
<evidence type="ECO:0000313" key="8">
    <source>
        <dbReference type="EMBL" id="RMO64681.1"/>
    </source>
</evidence>
<comment type="caution">
    <text evidence="8">The sequence shown here is derived from an EMBL/GenBank/DDBJ whole genome shotgun (WGS) entry which is preliminary data.</text>
</comment>
<keyword evidence="4 7" id="KW-0704">Schiff base</keyword>
<dbReference type="InterPro" id="IPR013785">
    <property type="entry name" value="Aldolase_TIM"/>
</dbReference>
<comment type="catalytic activity">
    <reaction evidence="5 7">
        <text>2-deoxy-D-ribose 5-phosphate = D-glyceraldehyde 3-phosphate + acetaldehyde</text>
        <dbReference type="Rhea" id="RHEA:12821"/>
        <dbReference type="ChEBI" id="CHEBI:15343"/>
        <dbReference type="ChEBI" id="CHEBI:59776"/>
        <dbReference type="ChEBI" id="CHEBI:62877"/>
        <dbReference type="EC" id="4.1.2.4"/>
    </reaction>
</comment>
<name>A0A3M3X422_PSEAP</name>
<feature type="active site" description="Proton donor/acceptor" evidence="7">
    <location>
        <position position="110"/>
    </location>
</feature>
<comment type="subcellular location">
    <subcellularLocation>
        <location evidence="7">Cytoplasm</location>
    </subcellularLocation>
</comment>
<evidence type="ECO:0000256" key="7">
    <source>
        <dbReference type="HAMAP-Rule" id="MF_00114"/>
    </source>
</evidence>
<feature type="active site" description="Schiff-base intermediate with acetaldehyde" evidence="7">
    <location>
        <position position="172"/>
    </location>
</feature>
<dbReference type="InterPro" id="IPR002915">
    <property type="entry name" value="DeoC/FbaB/LacD_aldolase"/>
</dbReference>
<dbReference type="Gene3D" id="3.20.20.70">
    <property type="entry name" value="Aldolase class I"/>
    <property type="match status" value="1"/>
</dbReference>
<evidence type="ECO:0000313" key="9">
    <source>
        <dbReference type="Proteomes" id="UP000274541"/>
    </source>
</evidence>
<dbReference type="GO" id="GO:0016052">
    <property type="term" value="P:carbohydrate catabolic process"/>
    <property type="evidence" value="ECO:0007669"/>
    <property type="project" value="TreeGrafter"/>
</dbReference>
<dbReference type="GO" id="GO:0009264">
    <property type="term" value="P:deoxyribonucleotide catabolic process"/>
    <property type="evidence" value="ECO:0007669"/>
    <property type="project" value="UniProtKB-UniRule"/>
</dbReference>
<dbReference type="GO" id="GO:0004139">
    <property type="term" value="F:deoxyribose-phosphate aldolase activity"/>
    <property type="evidence" value="ECO:0007669"/>
    <property type="project" value="UniProtKB-UniRule"/>
</dbReference>
<sequence>MGIHPSVFTDDRNPLMNSLEPAALAQAIDHTLLAADASREQIATLCAEAREHGFYSVCVNSSQVPFAARQLAGSAVKVCAVVGFPLGAGLSASKASEAALTIAAGAQEIDMVLNIGWLKDGLFDEVRDDIAAVLQACGSVPLKVILETCLLDEAQKVRACEICRDLGVAFVKTSTGFSRSGATLEDVALMRRVVGPDIGVKASGGVRDVATARAMIEAGATRLGTSSGIAIVTGAGTGAGY</sequence>
<evidence type="ECO:0000256" key="5">
    <source>
        <dbReference type="ARBA" id="ARBA00048791"/>
    </source>
</evidence>
<evidence type="ECO:0000256" key="6">
    <source>
        <dbReference type="ARBA" id="ARBA00056337"/>
    </source>
</evidence>
<dbReference type="EC" id="4.1.2.4" evidence="7"/>
<dbReference type="UniPathway" id="UPA00002">
    <property type="reaction ID" value="UER00468"/>
</dbReference>
<evidence type="ECO:0000256" key="1">
    <source>
        <dbReference type="ARBA" id="ARBA00010936"/>
    </source>
</evidence>
<dbReference type="InterPro" id="IPR011343">
    <property type="entry name" value="DeoC"/>
</dbReference>
<dbReference type="InterPro" id="IPR028581">
    <property type="entry name" value="DeoC_typeI"/>
</dbReference>
<comment type="pathway">
    <text evidence="7">Carbohydrate degradation; 2-deoxy-D-ribose 1-phosphate degradation; D-glyceraldehyde 3-phosphate and acetaldehyde from 2-deoxy-alpha-D-ribose 1-phosphate: step 2/2.</text>
</comment>
<evidence type="ECO:0000256" key="4">
    <source>
        <dbReference type="ARBA" id="ARBA00023270"/>
    </source>
</evidence>
<dbReference type="EMBL" id="RBPX01000197">
    <property type="protein sequence ID" value="RMO64681.1"/>
    <property type="molecule type" value="Genomic_DNA"/>
</dbReference>
<dbReference type="NCBIfam" id="TIGR00126">
    <property type="entry name" value="deoC"/>
    <property type="match status" value="1"/>
</dbReference>
<dbReference type="Proteomes" id="UP000274541">
    <property type="component" value="Unassembled WGS sequence"/>
</dbReference>
<evidence type="ECO:0000256" key="3">
    <source>
        <dbReference type="ARBA" id="ARBA00023239"/>
    </source>
</evidence>
<keyword evidence="3 7" id="KW-0456">Lyase</keyword>
<dbReference type="AlphaFoldDB" id="A0A3M3X422"/>